<gene>
    <name evidence="7" type="ORF">BECKFM1743A_GA0114220_108011</name>
    <name evidence="8" type="ORF">BECKFM1743B_GA0114221_100697</name>
    <name evidence="6" type="ORF">BECKFM1743C_GA0114222_100859</name>
</gene>
<evidence type="ECO:0000256" key="4">
    <source>
        <dbReference type="ARBA" id="ARBA00022517"/>
    </source>
</evidence>
<sequence length="175" mass="19391">MLRNLPELIYPLQLARAGRSLCGRVTLARMHRLQPLLAQMNTCDTEVVLRFGPDDLGHLAIQGTIQADLNLICQRCLKAVPFRAESKVGLSLISMDDRANHPVERVTPCFEPLMVGEDEALALSDIVEDELLLVLPMVPMHPEGTCSISEKYLATNSLQDKRENPFSVLGGLPDF</sequence>
<dbReference type="InterPro" id="IPR003772">
    <property type="entry name" value="YceD"/>
</dbReference>
<evidence type="ECO:0000256" key="5">
    <source>
        <dbReference type="ARBA" id="ARBA00031841"/>
    </source>
</evidence>
<proteinExistence type="inferred from homology"/>
<dbReference type="EMBL" id="CAADEZ010000801">
    <property type="protein sequence ID" value="VFJ74847.1"/>
    <property type="molecule type" value="Genomic_DNA"/>
</dbReference>
<dbReference type="GO" id="GO:0005829">
    <property type="term" value="C:cytosol"/>
    <property type="evidence" value="ECO:0007669"/>
    <property type="project" value="TreeGrafter"/>
</dbReference>
<evidence type="ECO:0000256" key="2">
    <source>
        <dbReference type="ARBA" id="ARBA00010740"/>
    </source>
</evidence>
<evidence type="ECO:0000313" key="6">
    <source>
        <dbReference type="EMBL" id="VFJ50442.1"/>
    </source>
</evidence>
<evidence type="ECO:0000256" key="3">
    <source>
        <dbReference type="ARBA" id="ARBA00015716"/>
    </source>
</evidence>
<comment type="similarity">
    <text evidence="2">Belongs to the DUF177 domain family.</text>
</comment>
<dbReference type="InterPro" id="IPR039255">
    <property type="entry name" value="YceD_bac"/>
</dbReference>
<name>A0A450TYK6_9GAMM</name>
<keyword evidence="4" id="KW-0690">Ribosome biogenesis</keyword>
<dbReference type="PANTHER" id="PTHR38099">
    <property type="entry name" value="LARGE RIBOSOMAL RNA SUBUNIT ACCUMULATION PROTEIN YCED"/>
    <property type="match status" value="1"/>
</dbReference>
<accession>A0A450TYK6</accession>
<dbReference type="EMBL" id="CAADFL010000069">
    <property type="protein sequence ID" value="VFK08431.1"/>
    <property type="molecule type" value="Genomic_DNA"/>
</dbReference>
<dbReference type="AlphaFoldDB" id="A0A450TYK6"/>
<evidence type="ECO:0000256" key="1">
    <source>
        <dbReference type="ARBA" id="ARBA00002868"/>
    </source>
</evidence>
<reference evidence="7" key="1">
    <citation type="submission" date="2019-02" db="EMBL/GenBank/DDBJ databases">
        <authorList>
            <person name="Gruber-Vodicka R. H."/>
            <person name="Seah K. B. B."/>
        </authorList>
    </citation>
    <scope>NUCLEOTIDE SEQUENCE</scope>
    <source>
        <strain evidence="7">BECK_BZ163</strain>
        <strain evidence="8">BECK_BZ164</strain>
        <strain evidence="6">BECK_BZ165</strain>
    </source>
</reference>
<dbReference type="PANTHER" id="PTHR38099:SF1">
    <property type="entry name" value="LARGE RIBOSOMAL RNA SUBUNIT ACCUMULATION PROTEIN YCED"/>
    <property type="match status" value="1"/>
</dbReference>
<dbReference type="GO" id="GO:0042254">
    <property type="term" value="P:ribosome biogenesis"/>
    <property type="evidence" value="ECO:0007669"/>
    <property type="project" value="UniProtKB-KW"/>
</dbReference>
<evidence type="ECO:0000313" key="7">
    <source>
        <dbReference type="EMBL" id="VFJ74847.1"/>
    </source>
</evidence>
<protein>
    <recommendedName>
        <fullName evidence="3">Large ribosomal RNA subunit accumulation protein YceD</fullName>
    </recommendedName>
    <alternativeName>
        <fullName evidence="5">23S rRNA accumulation protein YceD</fullName>
    </alternativeName>
</protein>
<evidence type="ECO:0000313" key="8">
    <source>
        <dbReference type="EMBL" id="VFK08431.1"/>
    </source>
</evidence>
<dbReference type="EMBL" id="CAADFA010000085">
    <property type="protein sequence ID" value="VFJ50442.1"/>
    <property type="molecule type" value="Genomic_DNA"/>
</dbReference>
<dbReference type="Pfam" id="PF02620">
    <property type="entry name" value="YceD"/>
    <property type="match status" value="1"/>
</dbReference>
<organism evidence="7">
    <name type="scientific">Candidatus Kentrum sp. FM</name>
    <dbReference type="NCBI Taxonomy" id="2126340"/>
    <lineage>
        <taxon>Bacteria</taxon>
        <taxon>Pseudomonadati</taxon>
        <taxon>Pseudomonadota</taxon>
        <taxon>Gammaproteobacteria</taxon>
        <taxon>Candidatus Kentrum</taxon>
    </lineage>
</organism>
<comment type="function">
    <text evidence="1">Plays a role in synthesis, processing and/or stability of 23S rRNA.</text>
</comment>